<accession>A0ABP4XN32</accession>
<reference evidence="2" key="1">
    <citation type="journal article" date="2019" name="Int. J. Syst. Evol. Microbiol.">
        <title>The Global Catalogue of Microorganisms (GCM) 10K type strain sequencing project: providing services to taxonomists for standard genome sequencing and annotation.</title>
        <authorList>
            <consortium name="The Broad Institute Genomics Platform"/>
            <consortium name="The Broad Institute Genome Sequencing Center for Infectious Disease"/>
            <person name="Wu L."/>
            <person name="Ma J."/>
        </authorList>
    </citation>
    <scope>NUCLEOTIDE SEQUENCE [LARGE SCALE GENOMIC DNA]</scope>
    <source>
        <strain evidence="2">JCM 15592</strain>
    </source>
</reference>
<name>A0ABP4XN32_9MICO</name>
<organism evidence="1 2">
    <name type="scientific">Nostocoides veronense</name>
    <dbReference type="NCBI Taxonomy" id="330836"/>
    <lineage>
        <taxon>Bacteria</taxon>
        <taxon>Bacillati</taxon>
        <taxon>Actinomycetota</taxon>
        <taxon>Actinomycetes</taxon>
        <taxon>Micrococcales</taxon>
        <taxon>Intrasporangiaceae</taxon>
        <taxon>Nostocoides</taxon>
    </lineage>
</organism>
<gene>
    <name evidence="1" type="ORF">GCM10009811_12510</name>
</gene>
<evidence type="ECO:0000313" key="1">
    <source>
        <dbReference type="EMBL" id="GAA1789070.1"/>
    </source>
</evidence>
<proteinExistence type="predicted"/>
<protein>
    <submittedName>
        <fullName evidence="1">Uncharacterized protein</fullName>
    </submittedName>
</protein>
<evidence type="ECO:0000313" key="2">
    <source>
        <dbReference type="Proteomes" id="UP001499938"/>
    </source>
</evidence>
<dbReference type="EMBL" id="BAAAPO010000021">
    <property type="protein sequence ID" value="GAA1789070.1"/>
    <property type="molecule type" value="Genomic_DNA"/>
</dbReference>
<comment type="caution">
    <text evidence="1">The sequence shown here is derived from an EMBL/GenBank/DDBJ whole genome shotgun (WGS) entry which is preliminary data.</text>
</comment>
<keyword evidence="2" id="KW-1185">Reference proteome</keyword>
<sequence length="185" mass="20100">MCHSVDVTDPASTVEAEPAPINISALLGEALSKSDMCWIRTPEFTRLVWHAYDRDAILLVTGPGEQQIPPLPENVEVVLRSKDAGTRLLTVEAKAVVLPPEHEMWPVAAAALAAERLNATDDQVARWRETGNIYVLHPFGMPIERPGAYAVEPPTTPLVASRETTGGRLPAHVGGRFAGRARRRG</sequence>
<dbReference type="Proteomes" id="UP001499938">
    <property type="component" value="Unassembled WGS sequence"/>
</dbReference>